<organism evidence="2 3">
    <name type="scientific">Cerrena zonata</name>
    <dbReference type="NCBI Taxonomy" id="2478898"/>
    <lineage>
        <taxon>Eukaryota</taxon>
        <taxon>Fungi</taxon>
        <taxon>Dikarya</taxon>
        <taxon>Basidiomycota</taxon>
        <taxon>Agaricomycotina</taxon>
        <taxon>Agaricomycetes</taxon>
        <taxon>Polyporales</taxon>
        <taxon>Cerrenaceae</taxon>
        <taxon>Cerrena</taxon>
    </lineage>
</organism>
<dbReference type="EMBL" id="JASBNA010000003">
    <property type="protein sequence ID" value="KAK7693460.1"/>
    <property type="molecule type" value="Genomic_DNA"/>
</dbReference>
<protein>
    <recommendedName>
        <fullName evidence="1">USP domain-containing protein</fullName>
    </recommendedName>
</protein>
<dbReference type="Gene3D" id="3.90.70.10">
    <property type="entry name" value="Cysteine proteinases"/>
    <property type="match status" value="1"/>
</dbReference>
<name>A0AAW0GVI2_9APHY</name>
<evidence type="ECO:0000259" key="1">
    <source>
        <dbReference type="PROSITE" id="PS50235"/>
    </source>
</evidence>
<feature type="domain" description="USP" evidence="1">
    <location>
        <begin position="155"/>
        <end position="227"/>
    </location>
</feature>
<dbReference type="GO" id="GO:0004843">
    <property type="term" value="F:cysteine-type deubiquitinase activity"/>
    <property type="evidence" value="ECO:0007669"/>
    <property type="project" value="InterPro"/>
</dbReference>
<accession>A0AAW0GVI2</accession>
<evidence type="ECO:0000313" key="2">
    <source>
        <dbReference type="EMBL" id="KAK7693460.1"/>
    </source>
</evidence>
<evidence type="ECO:0000313" key="3">
    <source>
        <dbReference type="Proteomes" id="UP001385951"/>
    </source>
</evidence>
<dbReference type="AlphaFoldDB" id="A0AAW0GVI2"/>
<dbReference type="PROSITE" id="PS00972">
    <property type="entry name" value="USP_1"/>
    <property type="match status" value="1"/>
</dbReference>
<dbReference type="Proteomes" id="UP001385951">
    <property type="component" value="Unassembled WGS sequence"/>
</dbReference>
<keyword evidence="3" id="KW-1185">Reference proteome</keyword>
<gene>
    <name evidence="2" type="ORF">QCA50_003028</name>
</gene>
<dbReference type="GO" id="GO:0016579">
    <property type="term" value="P:protein deubiquitination"/>
    <property type="evidence" value="ECO:0007669"/>
    <property type="project" value="InterPro"/>
</dbReference>
<dbReference type="InterPro" id="IPR038765">
    <property type="entry name" value="Papain-like_cys_pep_sf"/>
</dbReference>
<reference evidence="2 3" key="1">
    <citation type="submission" date="2022-09" db="EMBL/GenBank/DDBJ databases">
        <authorList>
            <person name="Palmer J.M."/>
        </authorList>
    </citation>
    <scope>NUCLEOTIDE SEQUENCE [LARGE SCALE GENOMIC DNA]</scope>
    <source>
        <strain evidence="2 3">DSM 7382</strain>
    </source>
</reference>
<dbReference type="InterPro" id="IPR028889">
    <property type="entry name" value="USP"/>
</dbReference>
<comment type="caution">
    <text evidence="2">The sequence shown here is derived from an EMBL/GenBank/DDBJ whole genome shotgun (WGS) entry which is preliminary data.</text>
</comment>
<dbReference type="InterPro" id="IPR018200">
    <property type="entry name" value="USP_CS"/>
</dbReference>
<dbReference type="Pfam" id="PF00443">
    <property type="entry name" value="UCH"/>
    <property type="match status" value="1"/>
</dbReference>
<dbReference type="InterPro" id="IPR001394">
    <property type="entry name" value="Peptidase_C19_UCH"/>
</dbReference>
<proteinExistence type="predicted"/>
<sequence length="227" mass="25451">MPVKRTRRSPPPSEHTAGERLKRAKLAGNDFSNWGWVDHEVTDASHITQEHRLVACGLSKYSPHPFCPNRYVQPDGTIAKKEKVAAGELEDDIIVISDDESTSCNTKSCKNNPNCLNNLGQEKWEDEDKAFSAFMKIADLGENPLLYSRDPGLPIGLKNLGATCYANAFLQVWFQDLPFRRGVYSCLPAAEEEMTFEESPIFQLQVTFAAMQESILSALIQSNWLKV</sequence>
<dbReference type="PROSITE" id="PS50235">
    <property type="entry name" value="USP_3"/>
    <property type="match status" value="1"/>
</dbReference>
<dbReference type="SUPFAM" id="SSF54001">
    <property type="entry name" value="Cysteine proteinases"/>
    <property type="match status" value="1"/>
</dbReference>